<evidence type="ECO:0000313" key="5">
    <source>
        <dbReference type="Proteomes" id="UP000323522"/>
    </source>
</evidence>
<evidence type="ECO:0000313" key="6">
    <source>
        <dbReference type="Proteomes" id="UP001549111"/>
    </source>
</evidence>
<name>A0A5C1Q130_9BURK</name>
<dbReference type="RefSeq" id="WP_149504416.1">
    <property type="nucleotide sequence ID" value="NZ_CP035708.1"/>
</dbReference>
<gene>
    <name evidence="3" type="ORF">ABIC99_002826</name>
    <name evidence="4" type="ORF">EWH46_13875</name>
</gene>
<dbReference type="Proteomes" id="UP001549111">
    <property type="component" value="Unassembled WGS sequence"/>
</dbReference>
<keyword evidence="1" id="KW-0732">Signal</keyword>
<dbReference type="Proteomes" id="UP000323522">
    <property type="component" value="Chromosome"/>
</dbReference>
<feature type="signal peptide" evidence="1">
    <location>
        <begin position="1"/>
        <end position="22"/>
    </location>
</feature>
<feature type="domain" description="FlgO" evidence="2">
    <location>
        <begin position="69"/>
        <end position="195"/>
    </location>
</feature>
<dbReference type="EMBL" id="JBEPLS010000011">
    <property type="protein sequence ID" value="MET3605001.1"/>
    <property type="molecule type" value="Genomic_DNA"/>
</dbReference>
<sequence>MNSPRVLLALAGASLIGAAAVAQPVVLIDERMDLRRQHYVEPNVYRYEPIISHHAGSPAGIFNSGMIFLAEQINRNVSPDGKSRQTVVTSFSPLGDLSESSSFGRLIGEHLMHELVVRGWLVADMRMTRNLIINDSGEFILSRDIMKIRESMPMANVVTGTYTTTKDGVLLSVRVLDVASGQVLSTAQTRFPRDAFVAALVDKPPVLPVVRFSR</sequence>
<reference evidence="3 6" key="2">
    <citation type="submission" date="2024-06" db="EMBL/GenBank/DDBJ databases">
        <title>Genomic Encyclopedia of Type Strains, Phase IV (KMG-IV): sequencing the most valuable type-strain genomes for metagenomic binning, comparative biology and taxonomic classification.</title>
        <authorList>
            <person name="Goeker M."/>
        </authorList>
    </citation>
    <scope>NUCLEOTIDE SEQUENCE [LARGE SCALE GENOMIC DNA]</scope>
    <source>
        <strain evidence="3 6">D-501</strain>
    </source>
</reference>
<dbReference type="AlphaFoldDB" id="A0A5C1Q130"/>
<proteinExistence type="predicted"/>
<dbReference type="KEGG" id="snn:EWH46_13875"/>
<dbReference type="OrthoDB" id="5296088at2"/>
<evidence type="ECO:0000313" key="3">
    <source>
        <dbReference type="EMBL" id="MET3605001.1"/>
    </source>
</evidence>
<evidence type="ECO:0000256" key="1">
    <source>
        <dbReference type="SAM" id="SignalP"/>
    </source>
</evidence>
<keyword evidence="6" id="KW-1185">Reference proteome</keyword>
<dbReference type="EMBL" id="CP035708">
    <property type="protein sequence ID" value="QEN01753.1"/>
    <property type="molecule type" value="Genomic_DNA"/>
</dbReference>
<dbReference type="InterPro" id="IPR041215">
    <property type="entry name" value="FlgO_dom"/>
</dbReference>
<accession>A0A5C1Q130</accession>
<feature type="chain" id="PRO_5044618781" evidence="1">
    <location>
        <begin position="23"/>
        <end position="214"/>
    </location>
</feature>
<dbReference type="Pfam" id="PF17680">
    <property type="entry name" value="FlgO"/>
    <property type="match status" value="1"/>
</dbReference>
<evidence type="ECO:0000259" key="2">
    <source>
        <dbReference type="Pfam" id="PF17680"/>
    </source>
</evidence>
<organism evidence="4 5">
    <name type="scientific">Sphaerotilus sulfidivorans</name>
    <dbReference type="NCBI Taxonomy" id="639200"/>
    <lineage>
        <taxon>Bacteria</taxon>
        <taxon>Pseudomonadati</taxon>
        <taxon>Pseudomonadota</taxon>
        <taxon>Betaproteobacteria</taxon>
        <taxon>Burkholderiales</taxon>
        <taxon>Sphaerotilaceae</taxon>
        <taxon>Sphaerotilus</taxon>
    </lineage>
</organism>
<reference evidence="4 5" key="1">
    <citation type="submission" date="2019-02" db="EMBL/GenBank/DDBJ databases">
        <title>Complete Genome Sequence and Methylome Analysis of Sphaerotilus natans subsp. sulfidivorans D-507.</title>
        <authorList>
            <person name="Fomenkov A."/>
            <person name="Gridneva E."/>
            <person name="Smolyakov D."/>
            <person name="Dubinina G."/>
            <person name="Vincze T."/>
            <person name="Grabovich M."/>
            <person name="Roberts R.J."/>
        </authorList>
    </citation>
    <scope>NUCLEOTIDE SEQUENCE [LARGE SCALE GENOMIC DNA]</scope>
    <source>
        <strain evidence="4 5">D-507</strain>
    </source>
</reference>
<evidence type="ECO:0000313" key="4">
    <source>
        <dbReference type="EMBL" id="QEN01753.1"/>
    </source>
</evidence>
<protein>
    <submittedName>
        <fullName evidence="3">TolB-like protein</fullName>
    </submittedName>
</protein>